<dbReference type="PANTHER" id="PTHR47485">
    <property type="entry name" value="THYLAKOID LUMENAL 17.4 KDA PROTEIN, CHLOROPLASTIC"/>
    <property type="match status" value="1"/>
</dbReference>
<comment type="caution">
    <text evidence="3">The sequence shown here is derived from an EMBL/GenBank/DDBJ whole genome shotgun (WGS) entry which is preliminary data.</text>
</comment>
<dbReference type="PANTHER" id="PTHR47485:SF1">
    <property type="entry name" value="THYLAKOID LUMENAL 17.4 KDA PROTEIN, CHLOROPLASTIC"/>
    <property type="match status" value="1"/>
</dbReference>
<dbReference type="RefSeq" id="WP_284195995.1">
    <property type="nucleotide sequence ID" value="NZ_BSOG01000002.1"/>
</dbReference>
<dbReference type="Pfam" id="PF09937">
    <property type="entry name" value="DUF2169"/>
    <property type="match status" value="1"/>
</dbReference>
<proteinExistence type="predicted"/>
<name>A0ABQ5YDI9_9NEIS</name>
<organism evidence="3 4">
    <name type="scientific">Chitinimonas prasina</name>
    <dbReference type="NCBI Taxonomy" id="1434937"/>
    <lineage>
        <taxon>Bacteria</taxon>
        <taxon>Pseudomonadati</taxon>
        <taxon>Pseudomonadota</taxon>
        <taxon>Betaproteobacteria</taxon>
        <taxon>Neisseriales</taxon>
        <taxon>Chitinibacteraceae</taxon>
        <taxon>Chitinimonas</taxon>
    </lineage>
</organism>
<dbReference type="Gene3D" id="2.160.20.80">
    <property type="entry name" value="E3 ubiquitin-protein ligase SopA"/>
    <property type="match status" value="3"/>
</dbReference>
<accession>A0ABQ5YDI9</accession>
<keyword evidence="1" id="KW-0677">Repeat</keyword>
<keyword evidence="4" id="KW-1185">Reference proteome</keyword>
<dbReference type="Pfam" id="PF00805">
    <property type="entry name" value="Pentapeptide"/>
    <property type="match status" value="4"/>
</dbReference>
<reference evidence="4" key="1">
    <citation type="journal article" date="2019" name="Int. J. Syst. Evol. Microbiol.">
        <title>The Global Catalogue of Microorganisms (GCM) 10K type strain sequencing project: providing services to taxonomists for standard genome sequencing and annotation.</title>
        <authorList>
            <consortium name="The Broad Institute Genomics Platform"/>
            <consortium name="The Broad Institute Genome Sequencing Center for Infectious Disease"/>
            <person name="Wu L."/>
            <person name="Ma J."/>
        </authorList>
    </citation>
    <scope>NUCLEOTIDE SEQUENCE [LARGE SCALE GENOMIC DNA]</scope>
    <source>
        <strain evidence="4">NBRC 110044</strain>
    </source>
</reference>
<dbReference type="EMBL" id="BSOG01000002">
    <property type="protein sequence ID" value="GLR12864.1"/>
    <property type="molecule type" value="Genomic_DNA"/>
</dbReference>
<dbReference type="InterPro" id="IPR018683">
    <property type="entry name" value="DUF2169"/>
</dbReference>
<sequence>MKTIKPLSLGLLTRPWRQHGGHRLAVAAIGFFRLGEASHRFLPEAEQWPLLLKALPPGKPLDEIHPKPHGELLLAGNAYAPAGEPVSSLVASMRLGEVEKQLRVWGDRRWYYGPWYRISEPQPFTCMPLLAEKAFGGPKHADNPVGAGYTGNRLAGWIGTNEGPMPNIELAQVPVDSHVRKLVPALLGPLEQTLPARAQWVGSYDEQWLLEDAPGLARDLDARFFQVAPTDQWNEGPWRGDEHYSLDHLHPSQPKIEGQLPGFAARAYVREKASSEIREVAMSLDTVWLLPEAMLGVCIYHGSAPVADPDGLDIDAVMVGYEALAAPKAQTHYAEVMQLRSDEATAVLHAMNEAQLAPALPADVQAARAIAATQRQTERQEKQQARLDAHLADVWQQIGTQPPSDYVPPRIKASPMDIDYPSLQEGEVDLGAWLSGITAMAQQAQQDGEAKLAEAAEKVAGMAPSPLPDAAETRERHYSRAAQPAWDLVGGDDANVAQLDHALQLAAEAGKPLSSEERAKLITDLGKLPALQRQAMRLLPAPAEPPLADDLAKWLGEQIRQWRKGGVALAGRDLRGANLAGMDFRGADLRQVCFESANLRGAILAQADLRGASLVGCHLEQADLSGALLDEAGMAACHAAGANLAGASLRKVLAPKADFHGADFTGAVLEDVQLNEAMLQGSKLTKAVIARTLLTDIRAGGSDWQGASLMQCLLLKADLRETDFREARLEKTVLLNARLDGSDWRKAVVLRCAAMGASALGLRGDGLYSSGSGWRGINWQDASLRKVRLIDCDLAAGNFHRTCLVDSLLARCLLQDADLTDSELRGANLLQSICRKASFRGADLRRASLRQATLDDADFTDARLDNADFDPASWRRVQHRLKATVAQREAV</sequence>
<evidence type="ECO:0000259" key="2">
    <source>
        <dbReference type="Pfam" id="PF09937"/>
    </source>
</evidence>
<evidence type="ECO:0000313" key="4">
    <source>
        <dbReference type="Proteomes" id="UP001156706"/>
    </source>
</evidence>
<evidence type="ECO:0000256" key="1">
    <source>
        <dbReference type="ARBA" id="ARBA00022737"/>
    </source>
</evidence>
<gene>
    <name evidence="3" type="ORF">GCM10007907_16540</name>
</gene>
<feature type="domain" description="DUF2169" evidence="2">
    <location>
        <begin position="20"/>
        <end position="300"/>
    </location>
</feature>
<protein>
    <recommendedName>
        <fullName evidence="2">DUF2169 domain-containing protein</fullName>
    </recommendedName>
</protein>
<dbReference type="InterPro" id="IPR001646">
    <property type="entry name" value="5peptide_repeat"/>
</dbReference>
<dbReference type="Proteomes" id="UP001156706">
    <property type="component" value="Unassembled WGS sequence"/>
</dbReference>
<dbReference type="SUPFAM" id="SSF141571">
    <property type="entry name" value="Pentapeptide repeat-like"/>
    <property type="match status" value="3"/>
</dbReference>
<evidence type="ECO:0000313" key="3">
    <source>
        <dbReference type="EMBL" id="GLR12864.1"/>
    </source>
</evidence>